<reference evidence="2" key="1">
    <citation type="journal article" date="2024" name="Proc. Natl. Acad. Sci. U.S.A.">
        <title>Extraordinary preservation of gene collinearity over three hundred million years revealed in homosporous lycophytes.</title>
        <authorList>
            <person name="Li C."/>
            <person name="Wickell D."/>
            <person name="Kuo L.Y."/>
            <person name="Chen X."/>
            <person name="Nie B."/>
            <person name="Liao X."/>
            <person name="Peng D."/>
            <person name="Ji J."/>
            <person name="Jenkins J."/>
            <person name="Williams M."/>
            <person name="Shu S."/>
            <person name="Plott C."/>
            <person name="Barry K."/>
            <person name="Rajasekar S."/>
            <person name="Grimwood J."/>
            <person name="Han X."/>
            <person name="Sun S."/>
            <person name="Hou Z."/>
            <person name="He W."/>
            <person name="Dai G."/>
            <person name="Sun C."/>
            <person name="Schmutz J."/>
            <person name="Leebens-Mack J.H."/>
            <person name="Li F.W."/>
            <person name="Wang L."/>
        </authorList>
    </citation>
    <scope>NUCLEOTIDE SEQUENCE [LARGE SCALE GENOMIC DNA]</scope>
    <source>
        <strain evidence="2">cv. PW_Plant_1</strain>
    </source>
</reference>
<organism evidence="1 2">
    <name type="scientific">Diphasiastrum complanatum</name>
    <name type="common">Issler's clubmoss</name>
    <name type="synonym">Lycopodium complanatum</name>
    <dbReference type="NCBI Taxonomy" id="34168"/>
    <lineage>
        <taxon>Eukaryota</taxon>
        <taxon>Viridiplantae</taxon>
        <taxon>Streptophyta</taxon>
        <taxon>Embryophyta</taxon>
        <taxon>Tracheophyta</taxon>
        <taxon>Lycopodiopsida</taxon>
        <taxon>Lycopodiales</taxon>
        <taxon>Lycopodiaceae</taxon>
        <taxon>Lycopodioideae</taxon>
        <taxon>Diphasiastrum</taxon>
    </lineage>
</organism>
<dbReference type="EMBL" id="CM055096">
    <property type="protein sequence ID" value="KAJ7557260.1"/>
    <property type="molecule type" value="Genomic_DNA"/>
</dbReference>
<sequence length="1382" mass="156739">MDLSGTVDRYGTNRQPSESLHTMEHMPEHNSAAIKMSRSIKKYSEKVKEKVDFRLQFHATRLPQTGWDRLVVSLIPADTGRTSSKTQKAYVRNGNCQWPDAVIESTMLSADPKSKEYEEKLYRIVVSMALSRTGVLGEVTVNLADYVAANSPNAVALPLKNCSYGTVLHIKIQCLTPIASSREAETQREAGLEYADDSSEIDDDSDVLGNQQHNGSHIYLKDTDVLESTLRNSSDLSEVSLFSRSRGSNGNNRVSVSGDSSSPTSSVGSLSDRQEQSGKIRSGSQDLNTSFSSPQKTGRSLATAPLKNQNSNKKTDQVNLSATIDGVSEEDSPFNTSQGPFQNTIRATNTKATAYADQGYFRTDLDAVERTIEEQCLEAKKWETHAQKCSTEVETLKQQLSEQIKQVADRSAEMSALLAERDSINAELQQLKYEKQVLEDKGNGDDSNRWEAEDSKSMVKELKEEIAFQKETNLNLNLQLRKIQDSNMELVSAVQELEESLEEQHKEMEELLIKNGKLETSIQEASYQQQHSQTAVERDLTAKTQSLEEHIKVLQMKISAYESNHSSLPSSQPAVEKLMKEIEELERDTKELTDENMELIFNLNKTKQQLASKNVTVDQLEAELKRLSSTQFSGTTLNADILVAADELDGLTSLTMQDVHFKSLKEGDLESEQEKTRVQLVTHLKADMENIERENASLLQEKAEMEYLINNLQEQKAESTEQLRKVENDRDTAIAKVHKLEEEITALLQQATAHSLEVQDLFSKVTQAEKAKADLESKLHDSQERERLNMSRFEKLALQLSIFAEETESTILSKKDLEAVIAQAERGKNALQQALEISQEECTSAKIYADNLTKDLVALRAQMDLHVQARADLEKSFDQMEVTKNDLQDQLAGLEIKNSQLSETNKRLEQHMRIVTEDRETFRSGKDSMESLISELRKEKEEREIKHQTFVKEHELKLFEVERKKMEAEKECDMHKEANRHLEIQFEKLQSQVVGQEEVRRSLEERANVLQRLNTEMEESALSLKKDHSAGIAEKISLHSEMDYLKRSFDDKEKKYAEELEALKSSRIVEERRTASAIEQLQNEVQQLTEQLGGTTDMTEGFALRGIIEASELGAERTERDNNSGQIENKVGHLSSSNGMVGLLSSSSQSLANFELTHLRENVKLLEDKIRLKALELDTLKREFSEKEMVLCEKIDYLEMANEQLAEGQDDSGLEQLQNELTRLQNHNALLLRREQELLLKLSTQELLQSEMQRLQEDNEQLDCKLSKLLETMDSGNPLERIVQLETELADALEANNMYKTQLQSAFAQQHNVHAAALQNLGNVDQVIADLMAFKKQTVALEEDLKEMRDRYFSMSLKYAEVEAEREELVFTVRTLRNGQKR</sequence>
<proteinExistence type="predicted"/>
<evidence type="ECO:0000313" key="1">
    <source>
        <dbReference type="EMBL" id="KAJ7557260.1"/>
    </source>
</evidence>
<gene>
    <name evidence="1" type="ORF">O6H91_05G119200</name>
</gene>
<evidence type="ECO:0000313" key="2">
    <source>
        <dbReference type="Proteomes" id="UP001162992"/>
    </source>
</evidence>
<keyword evidence="2" id="KW-1185">Reference proteome</keyword>
<protein>
    <submittedName>
        <fullName evidence="1">Uncharacterized protein</fullName>
    </submittedName>
</protein>
<dbReference type="Proteomes" id="UP001162992">
    <property type="component" value="Chromosome 5"/>
</dbReference>
<name>A0ACC2DSV5_DIPCM</name>
<comment type="caution">
    <text evidence="1">The sequence shown here is derived from an EMBL/GenBank/DDBJ whole genome shotgun (WGS) entry which is preliminary data.</text>
</comment>
<accession>A0ACC2DSV5</accession>